<dbReference type="EMBL" id="VLTM01000027">
    <property type="protein sequence ID" value="KAA0162438.1"/>
    <property type="molecule type" value="Genomic_DNA"/>
</dbReference>
<dbReference type="InterPro" id="IPR050754">
    <property type="entry name" value="FKBP4/5/8-like"/>
</dbReference>
<proteinExistence type="predicted"/>
<dbReference type="GO" id="GO:0012505">
    <property type="term" value="C:endomembrane system"/>
    <property type="evidence" value="ECO:0007669"/>
    <property type="project" value="TreeGrafter"/>
</dbReference>
<accession>A0A5A8DB13</accession>
<evidence type="ECO:0000313" key="4">
    <source>
        <dbReference type="Proteomes" id="UP000324907"/>
    </source>
</evidence>
<comment type="caution">
    <text evidence="2">The sequence shown here is derived from an EMBL/GenBank/DDBJ whole genome shotgun (WGS) entry which is preliminary data.</text>
</comment>
<dbReference type="InterPro" id="IPR029039">
    <property type="entry name" value="Flavoprotein-like_sf"/>
</dbReference>
<dbReference type="SUPFAM" id="SSF52218">
    <property type="entry name" value="Flavoproteins"/>
    <property type="match status" value="1"/>
</dbReference>
<dbReference type="SUPFAM" id="SSF48452">
    <property type="entry name" value="TPR-like"/>
    <property type="match status" value="2"/>
</dbReference>
<feature type="region of interest" description="Disordered" evidence="1">
    <location>
        <begin position="858"/>
        <end position="881"/>
    </location>
</feature>
<organism evidence="2 5">
    <name type="scientific">Cafeteria roenbergensis</name>
    <name type="common">Marine flagellate</name>
    <dbReference type="NCBI Taxonomy" id="33653"/>
    <lineage>
        <taxon>Eukaryota</taxon>
        <taxon>Sar</taxon>
        <taxon>Stramenopiles</taxon>
        <taxon>Bigyra</taxon>
        <taxon>Opalozoa</taxon>
        <taxon>Bicosoecida</taxon>
        <taxon>Cafeteriaceae</taxon>
        <taxon>Cafeteria</taxon>
    </lineage>
</organism>
<sequence>MASTKASSSGAAAGAAGPAAAPTVESLKEAGDKAYGASDFESACVYYEAAIEAAAADGSADAALAAPSTKADAKDQSLVARVHSNLAAARIKTGDVAAALASATEAVRFAPAFPRAYMRVVMALREAGDTPSALKLASWARARFPSDPSFGKLVRELNDMEASTRTLSFALDSMLGPFFAMQDAMDAGKSAGEAKEESSARAMALQAAAATAQEDRLESGVALSDAAGVPAEHSSVAVSAAHWKAVSDRLEALAASRGPAPVAALAATAVPAAESADDLPAAPKPTDSSVGVPARLELSAQLQAHARAALRAGRVALAAEALTRSLACLSLRGSVEPAERAAAERAKIAVFADKALVALLEGEFDDADDHCERVLARVARTTMQESFVLKGDAKADWDEVIEARMTAREAVALAGDGRLRAAVASARKAASLRPRDAWLRGLLARVETMRAEKAAAKAAKAAEVPGDAEAAGSGSDDDEDEDEDEDEEDEDEEEAALQLEGKSSDPDAGVAPIKAVPGSPHNGVPVLILADTTFRLSDRVAVEYAGAALAAAGGIKGSVPVRPRVVDLRFWPFVDWEREHFVVFVVAPMRQEMEQERCMPGLMRWMASARPALAHVAYSVVSTGHSGYFPHYEQPATWIDHMMERLGAFALTEACDVDTAQHRKALDVTATKWAGELAATVQEALKAGRTSARPVSFDYLSIRLAGGRPALPAYRLAPADATVASCSILGAGSVVGRGAAAEAGAATPASIAAASAARGTGGVVADITLALSPLLPPSALAPGDAVGVIVPNDPAEVAAVLGAMGVPPSTTVPPPPWAFSQPRAAPPTRPGAWTPVLQSITAVSPLAVLDAVREATADAPADADAPPAAGSAASKRRPAPPASAAEALAALPAAPPCMRTASLTAADALALYFALGSTPPALVHSLVAMRTERGLPAFPPSVDAAVAGDPSLLAAWAASTPVATMLETMEAAATRRAGIPASILAQRVFLALGPLAAVVAPVSDSPAARAGNEITIRAELPPATAAALVPGTAVKAYPAPAVFQPEPVEDGCPLTILTAGAVGVGLARAILFPRLRSAAPGAITVVLAAPAGVDLAGVPASIDATSADEQVAAAAAVEAAVPGIAELARVASQGHFRLVVASGGTAAASTAPAGAAAAAAAGWSSLLKASPAAGAAIADAVAPEAQLEGAAAAVGSPVLYVAVGAEAGGHTAAQQAILEAISAARSIDASAAAEAWDSASTDGRVVVAAF</sequence>
<feature type="compositionally biased region" description="Low complexity" evidence="1">
    <location>
        <begin position="858"/>
        <end position="873"/>
    </location>
</feature>
<name>A0A5A8DB13_CAFRO</name>
<dbReference type="Proteomes" id="UP000324907">
    <property type="component" value="Unassembled WGS sequence"/>
</dbReference>
<dbReference type="InterPro" id="IPR011990">
    <property type="entry name" value="TPR-like_helical_dom_sf"/>
</dbReference>
<feature type="region of interest" description="Disordered" evidence="1">
    <location>
        <begin position="457"/>
        <end position="517"/>
    </location>
</feature>
<reference evidence="4 5" key="1">
    <citation type="submission" date="2019-07" db="EMBL/GenBank/DDBJ databases">
        <title>Genomes of Cafeteria roenbergensis.</title>
        <authorList>
            <person name="Fischer M.G."/>
            <person name="Hackl T."/>
            <person name="Roman M."/>
        </authorList>
    </citation>
    <scope>NUCLEOTIDE SEQUENCE [LARGE SCALE GENOMIC DNA]</scope>
    <source>
        <strain evidence="2 5">Cflag</strain>
        <strain evidence="3 4">RCC970-E3</strain>
    </source>
</reference>
<dbReference type="PANTHER" id="PTHR46512">
    <property type="entry name" value="PEPTIDYLPROLYL ISOMERASE"/>
    <property type="match status" value="1"/>
</dbReference>
<dbReference type="AlphaFoldDB" id="A0A5A8DB13"/>
<dbReference type="Proteomes" id="UP000325113">
    <property type="component" value="Unassembled WGS sequence"/>
</dbReference>
<evidence type="ECO:0000313" key="2">
    <source>
        <dbReference type="EMBL" id="KAA0162438.1"/>
    </source>
</evidence>
<gene>
    <name evidence="3" type="ORF">FNF28_01451</name>
    <name evidence="2" type="ORF">FNF31_03237</name>
</gene>
<evidence type="ECO:0000313" key="3">
    <source>
        <dbReference type="EMBL" id="KAA0170457.1"/>
    </source>
</evidence>
<dbReference type="EMBL" id="VLTL01000013">
    <property type="protein sequence ID" value="KAA0170457.1"/>
    <property type="molecule type" value="Genomic_DNA"/>
</dbReference>
<dbReference type="GO" id="GO:0005829">
    <property type="term" value="C:cytosol"/>
    <property type="evidence" value="ECO:0007669"/>
    <property type="project" value="TreeGrafter"/>
</dbReference>
<dbReference type="GO" id="GO:0016020">
    <property type="term" value="C:membrane"/>
    <property type="evidence" value="ECO:0007669"/>
    <property type="project" value="TreeGrafter"/>
</dbReference>
<evidence type="ECO:0000256" key="1">
    <source>
        <dbReference type="SAM" id="MobiDB-lite"/>
    </source>
</evidence>
<protein>
    <submittedName>
        <fullName evidence="2">Uncharacterized protein</fullName>
    </submittedName>
</protein>
<feature type="region of interest" description="Disordered" evidence="1">
    <location>
        <begin position="1"/>
        <end position="21"/>
    </location>
</feature>
<dbReference type="SMART" id="SM00028">
    <property type="entry name" value="TPR"/>
    <property type="match status" value="5"/>
</dbReference>
<dbReference type="Gene3D" id="3.40.50.360">
    <property type="match status" value="1"/>
</dbReference>
<feature type="compositionally biased region" description="Low complexity" evidence="1">
    <location>
        <begin position="457"/>
        <end position="474"/>
    </location>
</feature>
<dbReference type="GO" id="GO:0044183">
    <property type="term" value="F:protein folding chaperone"/>
    <property type="evidence" value="ECO:0007669"/>
    <property type="project" value="TreeGrafter"/>
</dbReference>
<dbReference type="Gene3D" id="1.25.40.10">
    <property type="entry name" value="Tetratricopeptide repeat domain"/>
    <property type="match status" value="2"/>
</dbReference>
<feature type="compositionally biased region" description="Acidic residues" evidence="1">
    <location>
        <begin position="475"/>
        <end position="495"/>
    </location>
</feature>
<dbReference type="GO" id="GO:0005740">
    <property type="term" value="C:mitochondrial envelope"/>
    <property type="evidence" value="ECO:0007669"/>
    <property type="project" value="TreeGrafter"/>
</dbReference>
<evidence type="ECO:0000313" key="5">
    <source>
        <dbReference type="Proteomes" id="UP000325113"/>
    </source>
</evidence>
<dbReference type="PANTHER" id="PTHR46512:SF1">
    <property type="entry name" value="PEPTIDYLPROLYL ISOMERASE"/>
    <property type="match status" value="1"/>
</dbReference>
<dbReference type="InterPro" id="IPR019734">
    <property type="entry name" value="TPR_rpt"/>
</dbReference>